<accession>A0A6I1HRC7</accession>
<dbReference type="Proteomes" id="UP000468717">
    <property type="component" value="Unassembled WGS sequence"/>
</dbReference>
<sequence length="176" mass="19371">MNDAARSPDIVCIGNAGLALVHPFLPAMFQRLDLLATGGDGRQQLRGEQGARAVQLLHYLTDGRSDAPEPALPLNKLLCGLPLDFPAPPVDLAQEELALCDQLLHAVIVNWPVIGAVSITALRATFLQREGRLQWRGADATLAVQRKTVDVLMRQLPWSMTVIRHPWMPQPLHVAW</sequence>
<organism evidence="1 2">
    <name type="scientific">Janthinobacterium violaceinigrum</name>
    <dbReference type="NCBI Taxonomy" id="2654252"/>
    <lineage>
        <taxon>Bacteria</taxon>
        <taxon>Pseudomonadati</taxon>
        <taxon>Pseudomonadota</taxon>
        <taxon>Betaproteobacteria</taxon>
        <taxon>Burkholderiales</taxon>
        <taxon>Oxalobacteraceae</taxon>
        <taxon>Janthinobacterium</taxon>
    </lineage>
</organism>
<reference evidence="1 2" key="1">
    <citation type="submission" date="2019-10" db="EMBL/GenBank/DDBJ databases">
        <title>Three novel species isolated from a subtropical stream in China.</title>
        <authorList>
            <person name="Lu H."/>
        </authorList>
    </citation>
    <scope>NUCLEOTIDE SEQUENCE [LARGE SCALE GENOMIC DNA]</scope>
    <source>
        <strain evidence="1 2">FT13W</strain>
    </source>
</reference>
<keyword evidence="2" id="KW-1185">Reference proteome</keyword>
<dbReference type="InterPro" id="IPR045538">
    <property type="entry name" value="CIS_TMP"/>
</dbReference>
<gene>
    <name evidence="1" type="ORF">GCN75_24160</name>
</gene>
<name>A0A6I1HRC7_9BURK</name>
<evidence type="ECO:0000313" key="2">
    <source>
        <dbReference type="Proteomes" id="UP000468717"/>
    </source>
</evidence>
<protein>
    <submittedName>
        <fullName evidence="1">Uncharacterized protein</fullName>
    </submittedName>
</protein>
<proteinExistence type="predicted"/>
<evidence type="ECO:0000313" key="1">
    <source>
        <dbReference type="EMBL" id="KAB8061095.1"/>
    </source>
</evidence>
<comment type="caution">
    <text evidence="1">The sequence shown here is derived from an EMBL/GenBank/DDBJ whole genome shotgun (WGS) entry which is preliminary data.</text>
</comment>
<dbReference type="AlphaFoldDB" id="A0A6I1HRC7"/>
<dbReference type="RefSeq" id="WP_152284658.1">
    <property type="nucleotide sequence ID" value="NZ_WFLI01000039.1"/>
</dbReference>
<dbReference type="EMBL" id="WFLI01000039">
    <property type="protein sequence ID" value="KAB8061095.1"/>
    <property type="molecule type" value="Genomic_DNA"/>
</dbReference>
<dbReference type="Pfam" id="PF19268">
    <property type="entry name" value="CIS_TMP"/>
    <property type="match status" value="1"/>
</dbReference>